<evidence type="ECO:0000256" key="2">
    <source>
        <dbReference type="ARBA" id="ARBA00023002"/>
    </source>
</evidence>
<keyword evidence="7" id="KW-1185">Reference proteome</keyword>
<dbReference type="Gene3D" id="3.40.50.720">
    <property type="entry name" value="NAD(P)-binding Rossmann-like Domain"/>
    <property type="match status" value="1"/>
</dbReference>
<dbReference type="PRINTS" id="PR00080">
    <property type="entry name" value="SDRFAMILY"/>
</dbReference>
<sequence>MNSKILKKLSGKHVVITGASSGIGAALALEFAKYNTKLTLIARRANLLEDLAKKAKVPCNIVPLDLSDLKKATSCIADIESKFGPIDIFVNNAGMENTGPTLESSIDESLQLLRLNLETPLVLTRLLLPKLIQSKGNLINVSSVAGFVPSPMQSWYSASKAGLGAFSESVRAELKNTGVSILTVYPGPVTTPMSEHAYTALGGKRGVLKLLPEGKPEILAKKIISSMLKGKPRLIYPGSYMSSWWLPALSRKMVDKMAPKLFSAQLKTAP</sequence>
<dbReference type="PIRSF" id="PIRSF000126">
    <property type="entry name" value="11-beta-HSD1"/>
    <property type="match status" value="1"/>
</dbReference>
<dbReference type="EMBL" id="NPDY01000001">
    <property type="protein sequence ID" value="PJZ71382.1"/>
    <property type="molecule type" value="Genomic_DNA"/>
</dbReference>
<dbReference type="EMBL" id="NPDZ01000001">
    <property type="protein sequence ID" value="PJZ74916.1"/>
    <property type="molecule type" value="Genomic_DNA"/>
</dbReference>
<dbReference type="InterPro" id="IPR020904">
    <property type="entry name" value="Sc_DH/Rdtase_CS"/>
</dbReference>
<dbReference type="AlphaFoldDB" id="A0A2M9ZS71"/>
<dbReference type="InterPro" id="IPR002347">
    <property type="entry name" value="SDR_fam"/>
</dbReference>
<dbReference type="SUPFAM" id="SSF51735">
    <property type="entry name" value="NAD(P)-binding Rossmann-fold domains"/>
    <property type="match status" value="1"/>
</dbReference>
<evidence type="ECO:0000256" key="3">
    <source>
        <dbReference type="RuleBase" id="RU000363"/>
    </source>
</evidence>
<proteinExistence type="inferred from homology"/>
<dbReference type="Pfam" id="PF00106">
    <property type="entry name" value="adh_short"/>
    <property type="match status" value="1"/>
</dbReference>
<feature type="domain" description="Ketoreductase" evidence="4">
    <location>
        <begin position="12"/>
        <end position="188"/>
    </location>
</feature>
<accession>A0A2M9ZS71</accession>
<dbReference type="GO" id="GO:0016491">
    <property type="term" value="F:oxidoreductase activity"/>
    <property type="evidence" value="ECO:0007669"/>
    <property type="project" value="UniProtKB-KW"/>
</dbReference>
<dbReference type="OrthoDB" id="9793345at2"/>
<evidence type="ECO:0000313" key="7">
    <source>
        <dbReference type="Proteomes" id="UP000231962"/>
    </source>
</evidence>
<comment type="caution">
    <text evidence="6">The sequence shown here is derived from an EMBL/GenBank/DDBJ whole genome shotgun (WGS) entry which is preliminary data.</text>
</comment>
<dbReference type="RefSeq" id="WP_100712347.1">
    <property type="nucleotide sequence ID" value="NZ_NPDY01000001.1"/>
</dbReference>
<evidence type="ECO:0000259" key="4">
    <source>
        <dbReference type="SMART" id="SM00822"/>
    </source>
</evidence>
<evidence type="ECO:0000313" key="6">
    <source>
        <dbReference type="EMBL" id="PJZ74916.1"/>
    </source>
</evidence>
<protein>
    <recommendedName>
        <fullName evidence="4">Ketoreductase domain-containing protein</fullName>
    </recommendedName>
</protein>
<evidence type="ECO:0000256" key="1">
    <source>
        <dbReference type="ARBA" id="ARBA00006484"/>
    </source>
</evidence>
<dbReference type="Proteomes" id="UP000231962">
    <property type="component" value="Unassembled WGS sequence"/>
</dbReference>
<dbReference type="InterPro" id="IPR036291">
    <property type="entry name" value="NAD(P)-bd_dom_sf"/>
</dbReference>
<dbReference type="PRINTS" id="PR00081">
    <property type="entry name" value="GDHRDH"/>
</dbReference>
<dbReference type="GO" id="GO:0016020">
    <property type="term" value="C:membrane"/>
    <property type="evidence" value="ECO:0007669"/>
    <property type="project" value="TreeGrafter"/>
</dbReference>
<dbReference type="SMART" id="SM00822">
    <property type="entry name" value="PKS_KR"/>
    <property type="match status" value="1"/>
</dbReference>
<dbReference type="PANTHER" id="PTHR44196">
    <property type="entry name" value="DEHYDROGENASE/REDUCTASE SDR FAMILY MEMBER 7B"/>
    <property type="match status" value="1"/>
</dbReference>
<gene>
    <name evidence="5" type="ORF">CH360_02465</name>
    <name evidence="6" type="ORF">CH373_02465</name>
</gene>
<dbReference type="PANTHER" id="PTHR44196:SF1">
    <property type="entry name" value="DEHYDROGENASE_REDUCTASE SDR FAMILY MEMBER 7B"/>
    <property type="match status" value="1"/>
</dbReference>
<evidence type="ECO:0000313" key="8">
    <source>
        <dbReference type="Proteomes" id="UP000231990"/>
    </source>
</evidence>
<dbReference type="Proteomes" id="UP000231990">
    <property type="component" value="Unassembled WGS sequence"/>
</dbReference>
<dbReference type="PROSITE" id="PS00061">
    <property type="entry name" value="ADH_SHORT"/>
    <property type="match status" value="1"/>
</dbReference>
<comment type="similarity">
    <text evidence="1 3">Belongs to the short-chain dehydrogenases/reductases (SDR) family.</text>
</comment>
<keyword evidence="2" id="KW-0560">Oxidoreductase</keyword>
<organism evidence="6 8">
    <name type="scientific">Leptospira perolatii</name>
    <dbReference type="NCBI Taxonomy" id="2023191"/>
    <lineage>
        <taxon>Bacteria</taxon>
        <taxon>Pseudomonadati</taxon>
        <taxon>Spirochaetota</taxon>
        <taxon>Spirochaetia</taxon>
        <taxon>Leptospirales</taxon>
        <taxon>Leptospiraceae</taxon>
        <taxon>Leptospira</taxon>
    </lineage>
</organism>
<dbReference type="InterPro" id="IPR057326">
    <property type="entry name" value="KR_dom"/>
</dbReference>
<reference evidence="7 8" key="1">
    <citation type="submission" date="2017-07" db="EMBL/GenBank/DDBJ databases">
        <title>Leptospira spp. isolated from tropical soils.</title>
        <authorList>
            <person name="Thibeaux R."/>
            <person name="Iraola G."/>
            <person name="Ferres I."/>
            <person name="Bierque E."/>
            <person name="Girault D."/>
            <person name="Soupe-Gilbert M.-E."/>
            <person name="Picardeau M."/>
            <person name="Goarant C."/>
        </authorList>
    </citation>
    <scope>NUCLEOTIDE SEQUENCE [LARGE SCALE GENOMIC DNA]</scope>
    <source>
        <strain evidence="6 8">FH1-B-B1</strain>
        <strain evidence="5 7">FH1-B-C1</strain>
    </source>
</reference>
<evidence type="ECO:0000313" key="5">
    <source>
        <dbReference type="EMBL" id="PJZ71382.1"/>
    </source>
</evidence>
<name>A0A2M9ZS71_9LEPT</name>